<evidence type="ECO:0000313" key="11">
    <source>
        <dbReference type="Proteomes" id="UP001597459"/>
    </source>
</evidence>
<feature type="transmembrane region" description="Helical" evidence="9">
    <location>
        <begin position="62"/>
        <end position="81"/>
    </location>
</feature>
<keyword evidence="7 9" id="KW-0472">Membrane</keyword>
<dbReference type="PANTHER" id="PTHR30574:SF1">
    <property type="entry name" value="SULPHUR TRANSPORT DOMAIN-CONTAINING PROTEIN"/>
    <property type="match status" value="1"/>
</dbReference>
<gene>
    <name evidence="10" type="ORF">ACFSTE_02665</name>
</gene>
<feature type="transmembrane region" description="Helical" evidence="9">
    <location>
        <begin position="160"/>
        <end position="181"/>
    </location>
</feature>
<keyword evidence="3" id="KW-1003">Cell membrane</keyword>
<evidence type="ECO:0000256" key="9">
    <source>
        <dbReference type="SAM" id="Phobius"/>
    </source>
</evidence>
<comment type="subcellular location">
    <subcellularLocation>
        <location evidence="1">Cell inner membrane</location>
        <topology evidence="1">Multi-pass membrane protein</topology>
    </subcellularLocation>
</comment>
<keyword evidence="5 9" id="KW-0812">Transmembrane</keyword>
<evidence type="ECO:0000256" key="2">
    <source>
        <dbReference type="ARBA" id="ARBA00022448"/>
    </source>
</evidence>
<keyword evidence="6 9" id="KW-1133">Transmembrane helix</keyword>
<feature type="transmembrane region" description="Helical" evidence="9">
    <location>
        <begin position="119"/>
        <end position="140"/>
    </location>
</feature>
<reference evidence="11" key="1">
    <citation type="journal article" date="2019" name="Int. J. Syst. Evol. Microbiol.">
        <title>The Global Catalogue of Microorganisms (GCM) 10K type strain sequencing project: providing services to taxonomists for standard genome sequencing and annotation.</title>
        <authorList>
            <consortium name="The Broad Institute Genomics Platform"/>
            <consortium name="The Broad Institute Genome Sequencing Center for Infectious Disease"/>
            <person name="Wu L."/>
            <person name="Ma J."/>
        </authorList>
    </citation>
    <scope>NUCLEOTIDE SEQUENCE [LARGE SCALE GENOMIC DNA]</scope>
    <source>
        <strain evidence="11">KCTC 42423</strain>
    </source>
</reference>
<name>A0ABW5N289_9FLAO</name>
<evidence type="ECO:0000256" key="5">
    <source>
        <dbReference type="ARBA" id="ARBA00022692"/>
    </source>
</evidence>
<feature type="transmembrane region" description="Helical" evidence="9">
    <location>
        <begin position="12"/>
        <end position="28"/>
    </location>
</feature>
<evidence type="ECO:0000256" key="8">
    <source>
        <dbReference type="ARBA" id="ARBA00035655"/>
    </source>
</evidence>
<accession>A0ABW5N289</accession>
<organism evidence="10 11">
    <name type="scientific">Aquimarina hainanensis</name>
    <dbReference type="NCBI Taxonomy" id="1578017"/>
    <lineage>
        <taxon>Bacteria</taxon>
        <taxon>Pseudomonadati</taxon>
        <taxon>Bacteroidota</taxon>
        <taxon>Flavobacteriia</taxon>
        <taxon>Flavobacteriales</taxon>
        <taxon>Flavobacteriaceae</taxon>
        <taxon>Aquimarina</taxon>
    </lineage>
</organism>
<keyword evidence="4" id="KW-0997">Cell inner membrane</keyword>
<evidence type="ECO:0000256" key="7">
    <source>
        <dbReference type="ARBA" id="ARBA00023136"/>
    </source>
</evidence>
<dbReference type="EMBL" id="JBHULX010000001">
    <property type="protein sequence ID" value="MFD2589715.1"/>
    <property type="molecule type" value="Genomic_DNA"/>
</dbReference>
<keyword evidence="11" id="KW-1185">Reference proteome</keyword>
<keyword evidence="2" id="KW-0813">Transport</keyword>
<evidence type="ECO:0000256" key="6">
    <source>
        <dbReference type="ARBA" id="ARBA00022989"/>
    </source>
</evidence>
<dbReference type="RefSeq" id="WP_378258393.1">
    <property type="nucleotide sequence ID" value="NZ_JBHSJV010000001.1"/>
</dbReference>
<comment type="similarity">
    <text evidence="8">Belongs to the TsuA/YedE (TC 9.B.102) family.</text>
</comment>
<evidence type="ECO:0000256" key="1">
    <source>
        <dbReference type="ARBA" id="ARBA00004429"/>
    </source>
</evidence>
<dbReference type="InterPro" id="IPR007272">
    <property type="entry name" value="Sulf_transp_TsuA/YedE"/>
</dbReference>
<dbReference type="Proteomes" id="UP001597459">
    <property type="component" value="Unassembled WGS sequence"/>
</dbReference>
<sequence length="185" mass="20187">MDWIYKPWPWYVAGPIIAFIMFLLIMVGKNFGMSSNLRTLCTICGASSKVEFFKFDWKSQKWNLVVVLGAIIGGFIGSFFLSDDTTVAINPDTILDLKSLGFKSAGETYLPIELFDTSALLIIKNVFVLIIGGILVGFGARYAGGCTSGHAISGLSNLQLPSLIAVIGFFIGGLIMIHFLFPLIF</sequence>
<comment type="caution">
    <text evidence="10">The sequence shown here is derived from an EMBL/GenBank/DDBJ whole genome shotgun (WGS) entry which is preliminary data.</text>
</comment>
<proteinExistence type="inferred from homology"/>
<evidence type="ECO:0000256" key="4">
    <source>
        <dbReference type="ARBA" id="ARBA00022519"/>
    </source>
</evidence>
<dbReference type="PANTHER" id="PTHR30574">
    <property type="entry name" value="INNER MEMBRANE PROTEIN YEDE"/>
    <property type="match status" value="1"/>
</dbReference>
<evidence type="ECO:0000256" key="3">
    <source>
        <dbReference type="ARBA" id="ARBA00022475"/>
    </source>
</evidence>
<dbReference type="Pfam" id="PF04143">
    <property type="entry name" value="Sulf_transp"/>
    <property type="match status" value="1"/>
</dbReference>
<protein>
    <submittedName>
        <fullName evidence="10">YeeE/YedE family protein</fullName>
    </submittedName>
</protein>
<evidence type="ECO:0000313" key="10">
    <source>
        <dbReference type="EMBL" id="MFD2589715.1"/>
    </source>
</evidence>